<dbReference type="SUPFAM" id="SSF56112">
    <property type="entry name" value="Protein kinase-like (PK-like)"/>
    <property type="match status" value="1"/>
</dbReference>
<dbReference type="PANTHER" id="PTHR24055">
    <property type="entry name" value="MITOGEN-ACTIVATED PROTEIN KINASE"/>
    <property type="match status" value="1"/>
</dbReference>
<dbReference type="Gene3D" id="1.10.510.10">
    <property type="entry name" value="Transferase(Phosphotransferase) domain 1"/>
    <property type="match status" value="1"/>
</dbReference>
<keyword evidence="7" id="KW-0067">ATP-binding</keyword>
<evidence type="ECO:0000256" key="4">
    <source>
        <dbReference type="ARBA" id="ARBA00022679"/>
    </source>
</evidence>
<dbReference type="Pfam" id="PF00069">
    <property type="entry name" value="Pkinase"/>
    <property type="match status" value="1"/>
</dbReference>
<keyword evidence="5" id="KW-0547">Nucleotide-binding</keyword>
<evidence type="ECO:0000256" key="3">
    <source>
        <dbReference type="ARBA" id="ARBA00022527"/>
    </source>
</evidence>
<dbReference type="InterPro" id="IPR008271">
    <property type="entry name" value="Ser/Thr_kinase_AS"/>
</dbReference>
<comment type="similarity">
    <text evidence="8">Belongs to the protein kinase superfamily. Ser/Thr protein kinase family. MAP kinase subfamily.</text>
</comment>
<dbReference type="SMART" id="SM00220">
    <property type="entry name" value="S_TKc"/>
    <property type="match status" value="1"/>
</dbReference>
<evidence type="ECO:0000313" key="10">
    <source>
        <dbReference type="EMBL" id="GCB22196.1"/>
    </source>
</evidence>
<dbReference type="InterPro" id="IPR000719">
    <property type="entry name" value="Prot_kinase_dom"/>
</dbReference>
<comment type="cofactor">
    <cofactor evidence="1">
        <name>Mg(2+)</name>
        <dbReference type="ChEBI" id="CHEBI:18420"/>
    </cofactor>
</comment>
<dbReference type="EC" id="2.7.11.24" evidence="2"/>
<accession>A0A401KSD7</accession>
<evidence type="ECO:0000256" key="5">
    <source>
        <dbReference type="ARBA" id="ARBA00022741"/>
    </source>
</evidence>
<dbReference type="InterPro" id="IPR011009">
    <property type="entry name" value="Kinase-like_dom_sf"/>
</dbReference>
<evidence type="ECO:0000256" key="7">
    <source>
        <dbReference type="ARBA" id="ARBA00022840"/>
    </source>
</evidence>
<dbReference type="GO" id="GO:0004707">
    <property type="term" value="F:MAP kinase activity"/>
    <property type="evidence" value="ECO:0007669"/>
    <property type="project" value="UniProtKB-EC"/>
</dbReference>
<evidence type="ECO:0000256" key="6">
    <source>
        <dbReference type="ARBA" id="ARBA00022777"/>
    </source>
</evidence>
<feature type="domain" description="Protein kinase" evidence="9">
    <location>
        <begin position="1"/>
        <end position="283"/>
    </location>
</feature>
<evidence type="ECO:0000259" key="9">
    <source>
        <dbReference type="PROSITE" id="PS50011"/>
    </source>
</evidence>
<dbReference type="EMBL" id="BDHI01000014">
    <property type="protein sequence ID" value="GCB22196.1"/>
    <property type="molecule type" value="Genomic_DNA"/>
</dbReference>
<dbReference type="FunFam" id="1.10.510.10:FF:000049">
    <property type="entry name" value="Mitogen-activated protein kinase"/>
    <property type="match status" value="1"/>
</dbReference>
<dbReference type="PROSITE" id="PS00108">
    <property type="entry name" value="PROTEIN_KINASE_ST"/>
    <property type="match status" value="1"/>
</dbReference>
<protein>
    <recommendedName>
        <fullName evidence="2">mitogen-activated protein kinase</fullName>
        <ecNumber evidence="2">2.7.11.24</ecNumber>
    </recommendedName>
</protein>
<gene>
    <name evidence="10" type="ORF">AAWM_05081</name>
</gene>
<evidence type="ECO:0000256" key="2">
    <source>
        <dbReference type="ARBA" id="ARBA00012411"/>
    </source>
</evidence>
<dbReference type="InterPro" id="IPR003527">
    <property type="entry name" value="MAP_kinase_CS"/>
</dbReference>
<comment type="caution">
    <text evidence="10">The sequence shown here is derived from an EMBL/GenBank/DDBJ whole genome shotgun (WGS) entry which is preliminary data.</text>
</comment>
<evidence type="ECO:0000256" key="1">
    <source>
        <dbReference type="ARBA" id="ARBA00001946"/>
    </source>
</evidence>
<keyword evidence="3" id="KW-0723">Serine/threonine-protein kinase</keyword>
<dbReference type="AlphaFoldDB" id="A0A401KSD7"/>
<sequence>MEGFVRSEFLGTVFESTKRSAHDQITGQAVAIKKVIKPFETATVAKRTFREVKLLKHFRHENLIGLCDIFVSPLEDIYLVTELLATDLNRLMRSKPLEPQFVQYFTYQILRGLKYIHSAGVIHRDLKPSNILVNENCDLKICDFGLARVKEQQMTGYVSTRYYRAPEIMLTWQRYGVEVDLWSTGCILAEMLTGKPLFPGKDHINQFYLIIDLLGNPPDGVIDRICSKNTVQIVKSLGKRQSRCLKTMFSGVDEAAVDLLEKFLIFDPHARISASNALEHRYLQIYHDPTDEPSVERPFDWSFDGAQLSKETLKLMMHVTPVYSEVLDYHQSDELAHPVTFAEEPRSGADLLPNFSTFPVLGRETDTNPDSTFSLLEPWSTWDIGDLDLSIPATDYVDPAGPSLSTTIGNHHRPKQRPGREDVRWIGNSPCPIQASSVHLNLICKGGFALGYWARYTQVTEWSLPNGHVGPKGGGKSHPYRRGGCVELEAFSTQISDELEGTMPWLSLSNRLMEAITALVDAKAPLKYDSILEALSASLASNNFAPKALKGSHKFFPFMPLPRYGDITTPLAVFHLPLPGEGGMSIC</sequence>
<keyword evidence="4" id="KW-0808">Transferase</keyword>
<dbReference type="Proteomes" id="UP000286921">
    <property type="component" value="Unassembled WGS sequence"/>
</dbReference>
<evidence type="ECO:0000256" key="8">
    <source>
        <dbReference type="ARBA" id="ARBA00061056"/>
    </source>
</evidence>
<proteinExistence type="inferred from homology"/>
<organism evidence="10 11">
    <name type="scientific">Aspergillus awamori</name>
    <name type="common">Black koji mold</name>
    <dbReference type="NCBI Taxonomy" id="105351"/>
    <lineage>
        <taxon>Eukaryota</taxon>
        <taxon>Fungi</taxon>
        <taxon>Dikarya</taxon>
        <taxon>Ascomycota</taxon>
        <taxon>Pezizomycotina</taxon>
        <taxon>Eurotiomycetes</taxon>
        <taxon>Eurotiomycetidae</taxon>
        <taxon>Eurotiales</taxon>
        <taxon>Aspergillaceae</taxon>
        <taxon>Aspergillus</taxon>
    </lineage>
</organism>
<dbReference type="PROSITE" id="PS50011">
    <property type="entry name" value="PROTEIN_KINASE_DOM"/>
    <property type="match status" value="1"/>
</dbReference>
<keyword evidence="11" id="KW-1185">Reference proteome</keyword>
<dbReference type="InterPro" id="IPR050117">
    <property type="entry name" value="MAPK"/>
</dbReference>
<keyword evidence="6 10" id="KW-0418">Kinase</keyword>
<dbReference type="STRING" id="105351.A0A401KSD7"/>
<dbReference type="GO" id="GO:0005524">
    <property type="term" value="F:ATP binding"/>
    <property type="evidence" value="ECO:0007669"/>
    <property type="project" value="UniProtKB-KW"/>
</dbReference>
<name>A0A401KSD7_ASPAW</name>
<reference evidence="10 11" key="1">
    <citation type="submission" date="2016-09" db="EMBL/GenBank/DDBJ databases">
        <title>Aspergillus awamori IFM 58123T.</title>
        <authorList>
            <person name="Kusuya Y."/>
            <person name="Shimizu M."/>
            <person name="Takahashi H."/>
            <person name="Yaguchi T."/>
        </authorList>
    </citation>
    <scope>NUCLEOTIDE SEQUENCE [LARGE SCALE GENOMIC DNA]</scope>
    <source>
        <strain evidence="10 11">IFM 58123</strain>
    </source>
</reference>
<dbReference type="Gene3D" id="3.30.200.20">
    <property type="entry name" value="Phosphorylase Kinase, domain 1"/>
    <property type="match status" value="1"/>
</dbReference>
<evidence type="ECO:0000313" key="11">
    <source>
        <dbReference type="Proteomes" id="UP000286921"/>
    </source>
</evidence>
<dbReference type="PROSITE" id="PS01351">
    <property type="entry name" value="MAPK"/>
    <property type="match status" value="1"/>
</dbReference>